<reference evidence="1 2" key="1">
    <citation type="journal article" date="2015" name="Int. J. Syst. Evol. Microbiol.">
        <title>Aestuariivita atlantica sp. nov., isolated from deep sea sediment of the Atlantic Ocean.</title>
        <authorList>
            <person name="Li G."/>
            <person name="Lai Q."/>
            <person name="Du Y."/>
            <person name="Liu X."/>
            <person name="Sun F."/>
            <person name="Shao Z."/>
        </authorList>
    </citation>
    <scope>NUCLEOTIDE SEQUENCE [LARGE SCALE GENOMIC DNA]</scope>
    <source>
        <strain evidence="1 2">22II-S11-z3</strain>
    </source>
</reference>
<dbReference type="SUPFAM" id="SSF53335">
    <property type="entry name" value="S-adenosyl-L-methionine-dependent methyltransferases"/>
    <property type="match status" value="1"/>
</dbReference>
<keyword evidence="1" id="KW-0808">Transferase</keyword>
<dbReference type="Gene3D" id="3.40.50.150">
    <property type="entry name" value="Vaccinia Virus protein VP39"/>
    <property type="match status" value="1"/>
</dbReference>
<keyword evidence="1" id="KW-0489">Methyltransferase</keyword>
<organism evidence="1 2">
    <name type="scientific">Pseudaestuariivita atlantica</name>
    <dbReference type="NCBI Taxonomy" id="1317121"/>
    <lineage>
        <taxon>Bacteria</taxon>
        <taxon>Pseudomonadati</taxon>
        <taxon>Pseudomonadota</taxon>
        <taxon>Alphaproteobacteria</taxon>
        <taxon>Rhodobacterales</taxon>
        <taxon>Paracoccaceae</taxon>
        <taxon>Pseudaestuariivita</taxon>
    </lineage>
</organism>
<dbReference type="AlphaFoldDB" id="A0A0L1JU80"/>
<sequence length="206" mass="22948">MLKRLSAATRRRARRKALPRAKLDLSHTQGGTLLPDRLHLLDVMPKGARVAEIGVAQGNFSTQILERCTPQVLHLVDAWHTTRYRPAQAQVEKRFASEIAAGQVVLHPGLSTDRLPEFADASLDWAYIDTDHSYPTTKAELEICDRVVAPGGLIAGHDFCTGNTDKPTFYGVVQAVNEFCVTRGWRYRHVTLESGAHFSFCLERIA</sequence>
<dbReference type="RefSeq" id="WP_110553504.1">
    <property type="nucleotide sequence ID" value="NZ_AQQZ01000001.1"/>
</dbReference>
<proteinExistence type="predicted"/>
<dbReference type="EMBL" id="AQQZ01000001">
    <property type="protein sequence ID" value="KNG95326.1"/>
    <property type="molecule type" value="Genomic_DNA"/>
</dbReference>
<dbReference type="Pfam" id="PF13578">
    <property type="entry name" value="Methyltransf_24"/>
    <property type="match status" value="1"/>
</dbReference>
<comment type="caution">
    <text evidence="1">The sequence shown here is derived from an EMBL/GenBank/DDBJ whole genome shotgun (WGS) entry which is preliminary data.</text>
</comment>
<dbReference type="STRING" id="1317121.ATO11_01495"/>
<dbReference type="InterPro" id="IPR029063">
    <property type="entry name" value="SAM-dependent_MTases_sf"/>
</dbReference>
<protein>
    <submittedName>
        <fullName evidence="1">Methyltransferase</fullName>
    </submittedName>
</protein>
<dbReference type="GO" id="GO:0032259">
    <property type="term" value="P:methylation"/>
    <property type="evidence" value="ECO:0007669"/>
    <property type="project" value="UniProtKB-KW"/>
</dbReference>
<accession>A0A0L1JU80</accession>
<evidence type="ECO:0000313" key="2">
    <source>
        <dbReference type="Proteomes" id="UP000036938"/>
    </source>
</evidence>
<keyword evidence="2" id="KW-1185">Reference proteome</keyword>
<gene>
    <name evidence="1" type="ORF">ATO11_01495</name>
</gene>
<evidence type="ECO:0000313" key="1">
    <source>
        <dbReference type="EMBL" id="KNG95326.1"/>
    </source>
</evidence>
<name>A0A0L1JU80_9RHOB</name>
<dbReference type="Proteomes" id="UP000036938">
    <property type="component" value="Unassembled WGS sequence"/>
</dbReference>
<dbReference type="OrthoDB" id="5764702at2"/>
<dbReference type="GO" id="GO:0008168">
    <property type="term" value="F:methyltransferase activity"/>
    <property type="evidence" value="ECO:0007669"/>
    <property type="project" value="UniProtKB-KW"/>
</dbReference>